<evidence type="ECO:0000313" key="2">
    <source>
        <dbReference type="Proteomes" id="UP000315115"/>
    </source>
</evidence>
<organism evidence="1 2">
    <name type="scientific">Vibrio rotiferianus</name>
    <dbReference type="NCBI Taxonomy" id="190895"/>
    <lineage>
        <taxon>Bacteria</taxon>
        <taxon>Pseudomonadati</taxon>
        <taxon>Pseudomonadota</taxon>
        <taxon>Gammaproteobacteria</taxon>
        <taxon>Vibrionales</taxon>
        <taxon>Vibrionaceae</taxon>
        <taxon>Vibrio</taxon>
    </lineage>
</organism>
<dbReference type="RefSeq" id="WP_143692581.1">
    <property type="nucleotide sequence ID" value="NZ_AP019798.1"/>
</dbReference>
<evidence type="ECO:0000313" key="1">
    <source>
        <dbReference type="EMBL" id="BBL89011.1"/>
    </source>
</evidence>
<evidence type="ECO:0008006" key="3">
    <source>
        <dbReference type="Google" id="ProtNLM"/>
    </source>
</evidence>
<accession>A0A510I6C3</accession>
<dbReference type="AlphaFoldDB" id="A0A510I6C3"/>
<name>A0A510I6C3_9VIBR</name>
<dbReference type="Proteomes" id="UP000315115">
    <property type="component" value="Chromosome 1"/>
</dbReference>
<dbReference type="EMBL" id="AP019798">
    <property type="protein sequence ID" value="BBL89011.1"/>
    <property type="molecule type" value="Genomic_DNA"/>
</dbReference>
<proteinExistence type="predicted"/>
<gene>
    <name evidence="1" type="ORF">VroAM7_16640</name>
</gene>
<protein>
    <recommendedName>
        <fullName evidence="3">Ribosomal protein L7/L12 C-terminal domain-containing protein</fullName>
    </recommendedName>
</protein>
<reference evidence="2" key="1">
    <citation type="submission" date="2019-07" db="EMBL/GenBank/DDBJ databases">
        <title>Complete Genome Sequences of Vibrion rotiferianus strain AM7.</title>
        <authorList>
            <person name="Miyazaki K."/>
            <person name="Wiseschart A."/>
            <person name="Pootanakit K."/>
            <person name="Ishimori K."/>
            <person name="Kitahara K."/>
        </authorList>
    </citation>
    <scope>NUCLEOTIDE SEQUENCE [LARGE SCALE GENOMIC DNA]</scope>
    <source>
        <strain evidence="2">AM7</strain>
    </source>
</reference>
<sequence>MEWSVLIVFVVLLIFIGHREISAMKYKHKLLERKVGFLLERSGLSLDKHFGVPAQVLDAVKSGNKLKALRLYREETGASLVDARKVIEELWPDT</sequence>